<comment type="caution">
    <text evidence="2">The sequence shown here is derived from an EMBL/GenBank/DDBJ whole genome shotgun (WGS) entry which is preliminary data.</text>
</comment>
<keyword evidence="3" id="KW-1185">Reference proteome</keyword>
<feature type="compositionally biased region" description="Pro residues" evidence="1">
    <location>
        <begin position="280"/>
        <end position="294"/>
    </location>
</feature>
<sequence length="320" mass="37080">MENQIRKNPFLSKMIHHHQVINSQEKEAAKIAKKAVTIGVGGNHSIFQRFKTATRLSTKNELPGVEQVDSIFLDSFEIFYNVGYNKIENNGSKYESLQTIKESSSNDSTTKKYYIQGILHLPNIPKLDKKLIYTPIHNFKLHYNKDKKIWNPIVEIDGGKWVTILNPVPEYHPYYEQFDLMIQMGKQISKYLKEYPDPEDFDREVLFQKLRSNIDNFQEDILYAYLKEIFDIVKAQSSKVKESNIQILMTLLQCNSMEIFETNKSDVPMPDIPALTKPKPNQPTPTPTPTPLSTPPLTQTIQTPENVTQEKKKIKKKKTF</sequence>
<dbReference type="Proteomes" id="UP000695562">
    <property type="component" value="Unassembled WGS sequence"/>
</dbReference>
<evidence type="ECO:0000256" key="1">
    <source>
        <dbReference type="SAM" id="MobiDB-lite"/>
    </source>
</evidence>
<feature type="region of interest" description="Disordered" evidence="1">
    <location>
        <begin position="264"/>
        <end position="320"/>
    </location>
</feature>
<accession>A0A8J4PYH8</accession>
<name>A0A8J4PYH8_9MYCE</name>
<evidence type="ECO:0000313" key="3">
    <source>
        <dbReference type="Proteomes" id="UP000695562"/>
    </source>
</evidence>
<organism evidence="2 3">
    <name type="scientific">Polysphondylium violaceum</name>
    <dbReference type="NCBI Taxonomy" id="133409"/>
    <lineage>
        <taxon>Eukaryota</taxon>
        <taxon>Amoebozoa</taxon>
        <taxon>Evosea</taxon>
        <taxon>Eumycetozoa</taxon>
        <taxon>Dictyostelia</taxon>
        <taxon>Dictyosteliales</taxon>
        <taxon>Dictyosteliaceae</taxon>
        <taxon>Polysphondylium</taxon>
    </lineage>
</organism>
<dbReference type="AlphaFoldDB" id="A0A8J4PYH8"/>
<gene>
    <name evidence="2" type="ORF">CYY_002624</name>
</gene>
<dbReference type="EMBL" id="AJWJ01000074">
    <property type="protein sequence ID" value="KAF2076060.1"/>
    <property type="molecule type" value="Genomic_DNA"/>
</dbReference>
<evidence type="ECO:0000313" key="2">
    <source>
        <dbReference type="EMBL" id="KAF2076060.1"/>
    </source>
</evidence>
<protein>
    <submittedName>
        <fullName evidence="2">Uncharacterized protein</fullName>
    </submittedName>
</protein>
<reference evidence="2" key="1">
    <citation type="submission" date="2020-01" db="EMBL/GenBank/DDBJ databases">
        <title>Development of genomics and gene disruption for Polysphondylium violaceum indicates a role for the polyketide synthase stlB in stalk morphogenesis.</title>
        <authorList>
            <person name="Narita B."/>
            <person name="Kawabe Y."/>
            <person name="Kin K."/>
            <person name="Saito T."/>
            <person name="Gibbs R."/>
            <person name="Kuspa A."/>
            <person name="Muzny D."/>
            <person name="Queller D."/>
            <person name="Richards S."/>
            <person name="Strassman J."/>
            <person name="Sucgang R."/>
            <person name="Worley K."/>
            <person name="Schaap P."/>
        </authorList>
    </citation>
    <scope>NUCLEOTIDE SEQUENCE</scope>
    <source>
        <strain evidence="2">QSvi11</strain>
    </source>
</reference>
<proteinExistence type="predicted"/>
<feature type="compositionally biased region" description="Low complexity" evidence="1">
    <location>
        <begin position="295"/>
        <end position="304"/>
    </location>
</feature>